<dbReference type="Proteomes" id="UP000002630">
    <property type="component" value="Linkage Group LG09"/>
</dbReference>
<dbReference type="InterPro" id="IPR036318">
    <property type="entry name" value="FAD-bd_PCMH-like_sf"/>
</dbReference>
<dbReference type="PROSITE" id="PS51387">
    <property type="entry name" value="FAD_PCMH"/>
    <property type="match status" value="1"/>
</dbReference>
<dbReference type="STRING" id="2880.D7G3R7"/>
<dbReference type="Gene3D" id="3.30.43.10">
    <property type="entry name" value="Uridine Diphospho-n-acetylenolpyruvylglucosamine Reductase, domain 2"/>
    <property type="match status" value="1"/>
</dbReference>
<comment type="similarity">
    <text evidence="1">Belongs to the oxygen-dependent FAD-linked oxidoreductase family.</text>
</comment>
<dbReference type="GO" id="GO:0071949">
    <property type="term" value="F:FAD binding"/>
    <property type="evidence" value="ECO:0007669"/>
    <property type="project" value="InterPro"/>
</dbReference>
<dbReference type="InterPro" id="IPR016166">
    <property type="entry name" value="FAD-bd_PCMH"/>
</dbReference>
<sequence>MGLCSSTTHGVRWEDRWGSPGCKKTLHQFCDHKMKKGQAIVTGTSASKAGGGPARSSTSSKVLRGVSKDGEFRNWAATVQTAPAKVLKPKSIRDVQEILSEARCRNPMPKIRCVGSGHSWTHLFADDGSWVLDTSGINDIVWSSDCPTQVTIGPGVTPGQLGTYMDSKERGKWRGLFLPSDVVLESVTYGGTISSACHGTGKTQTLPDYVIKMSFIKWDGTQVDLSRAEDPTGFAICVASFGLVGVIVGFTLQLDGDNKAIRVTDSKVRARDLFLEHNELPKPGGPNPLREAWNGGYAVEAFYLAASSLKVTNILSTEFEDQRWDPYDDICAIKTFQRTNRAVKKDNDKFLGYDQKTSTRFDRNFSISDFLKVNLGTEVGLPLVAKFGDKPALVAFYSRTAAKAFEPVGKEFGKVHYEVSLAQAIHWQKYISDGYPTSDTEVCIKCDPDFTSAYKAIHAAIGITKTFAEEEDTLPLNVAMELRMTKHSNSPLSPAYGKEGDVFMWLEVLSAAGTPRLKDFTTRVADAWLAIRLKDGSQAAYPHWAKWSDAYVAGADAKIKKAYASRLPYLRNASRQFDPNGVFVNDFFARLFAP</sequence>
<dbReference type="InterPro" id="IPR016164">
    <property type="entry name" value="FAD-linked_Oxase-like_C"/>
</dbReference>
<evidence type="ECO:0000256" key="4">
    <source>
        <dbReference type="ARBA" id="ARBA00023002"/>
    </source>
</evidence>
<evidence type="ECO:0000256" key="2">
    <source>
        <dbReference type="ARBA" id="ARBA00022630"/>
    </source>
</evidence>
<reference evidence="6 7" key="1">
    <citation type="journal article" date="2010" name="Nature">
        <title>The Ectocarpus genome and the independent evolution of multicellularity in brown algae.</title>
        <authorList>
            <person name="Cock J.M."/>
            <person name="Sterck L."/>
            <person name="Rouze P."/>
            <person name="Scornet D."/>
            <person name="Allen A.E."/>
            <person name="Amoutzias G."/>
            <person name="Anthouard V."/>
            <person name="Artiguenave F."/>
            <person name="Aury J.M."/>
            <person name="Badger J.H."/>
            <person name="Beszteri B."/>
            <person name="Billiau K."/>
            <person name="Bonnet E."/>
            <person name="Bothwell J.H."/>
            <person name="Bowler C."/>
            <person name="Boyen C."/>
            <person name="Brownlee C."/>
            <person name="Carrano C.J."/>
            <person name="Charrier B."/>
            <person name="Cho G.Y."/>
            <person name="Coelho S.M."/>
            <person name="Collen J."/>
            <person name="Corre E."/>
            <person name="Da Silva C."/>
            <person name="Delage L."/>
            <person name="Delaroque N."/>
            <person name="Dittami S.M."/>
            <person name="Doulbeau S."/>
            <person name="Elias M."/>
            <person name="Farnham G."/>
            <person name="Gachon C.M."/>
            <person name="Gschloessl B."/>
            <person name="Heesch S."/>
            <person name="Jabbari K."/>
            <person name="Jubin C."/>
            <person name="Kawai H."/>
            <person name="Kimura K."/>
            <person name="Kloareg B."/>
            <person name="Kupper F.C."/>
            <person name="Lang D."/>
            <person name="Le Bail A."/>
            <person name="Leblanc C."/>
            <person name="Lerouge P."/>
            <person name="Lohr M."/>
            <person name="Lopez P.J."/>
            <person name="Martens C."/>
            <person name="Maumus F."/>
            <person name="Michel G."/>
            <person name="Miranda-Saavedra D."/>
            <person name="Morales J."/>
            <person name="Moreau H."/>
            <person name="Motomura T."/>
            <person name="Nagasato C."/>
            <person name="Napoli C.A."/>
            <person name="Nelson D.R."/>
            <person name="Nyvall-Collen P."/>
            <person name="Peters A.F."/>
            <person name="Pommier C."/>
            <person name="Potin P."/>
            <person name="Poulain J."/>
            <person name="Quesneville H."/>
            <person name="Read B."/>
            <person name="Rensing S.A."/>
            <person name="Ritter A."/>
            <person name="Rousvoal S."/>
            <person name="Samanta M."/>
            <person name="Samson G."/>
            <person name="Schroeder D.C."/>
            <person name="Segurens B."/>
            <person name="Strittmatter M."/>
            <person name="Tonon T."/>
            <person name="Tregear J.W."/>
            <person name="Valentin K."/>
            <person name="von Dassow P."/>
            <person name="Yamagishi T."/>
            <person name="Van de Peer Y."/>
            <person name="Wincker P."/>
        </authorList>
    </citation>
    <scope>NUCLEOTIDE SEQUENCE [LARGE SCALE GENOMIC DNA]</scope>
    <source>
        <strain evidence="7">Ec32 / CCAP1310/4</strain>
    </source>
</reference>
<dbReference type="Gene3D" id="3.30.70.2520">
    <property type="match status" value="1"/>
</dbReference>
<evidence type="ECO:0000313" key="7">
    <source>
        <dbReference type="Proteomes" id="UP000002630"/>
    </source>
</evidence>
<dbReference type="SUPFAM" id="SSF56176">
    <property type="entry name" value="FAD-binding/transporter-associated domain-like"/>
    <property type="match status" value="1"/>
</dbReference>
<keyword evidence="3" id="KW-0274">FAD</keyword>
<dbReference type="EMBL" id="FN649734">
    <property type="protein sequence ID" value="CBJ33594.1"/>
    <property type="molecule type" value="Genomic_DNA"/>
</dbReference>
<dbReference type="InterPro" id="IPR010031">
    <property type="entry name" value="FAD_lactone_oxidase-like"/>
</dbReference>
<evidence type="ECO:0000256" key="1">
    <source>
        <dbReference type="ARBA" id="ARBA00005466"/>
    </source>
</evidence>
<dbReference type="InterPro" id="IPR006094">
    <property type="entry name" value="Oxid_FAD_bind_N"/>
</dbReference>
<dbReference type="PROSITE" id="PS00862">
    <property type="entry name" value="OX2_COVAL_FAD"/>
    <property type="match status" value="1"/>
</dbReference>
<dbReference type="InterPro" id="IPR016169">
    <property type="entry name" value="FAD-bd_PCMH_sub2"/>
</dbReference>
<dbReference type="OrthoDB" id="610608at2759"/>
<dbReference type="InterPro" id="IPR006093">
    <property type="entry name" value="Oxy_OxRdtase_FAD_BS"/>
</dbReference>
<evidence type="ECO:0000259" key="5">
    <source>
        <dbReference type="PROSITE" id="PS51387"/>
    </source>
</evidence>
<protein>
    <submittedName>
        <fullName evidence="6">FAD linked oxidase domain-containing protein</fullName>
    </submittedName>
</protein>
<dbReference type="Pfam" id="PF01565">
    <property type="entry name" value="FAD_binding_4"/>
    <property type="match status" value="1"/>
</dbReference>
<gene>
    <name evidence="6" type="ORF">Esi_0523_0007</name>
</gene>
<dbReference type="OMA" id="WEVRRVI"/>
<keyword evidence="7" id="KW-1185">Reference proteome</keyword>
<proteinExistence type="inferred from homology"/>
<dbReference type="AlphaFoldDB" id="D7G3R7"/>
<dbReference type="EMBL" id="FN648734">
    <property type="protein sequence ID" value="CBJ33594.1"/>
    <property type="molecule type" value="Genomic_DNA"/>
</dbReference>
<dbReference type="InterPro" id="IPR016167">
    <property type="entry name" value="FAD-bd_PCMH_sub1"/>
</dbReference>
<keyword evidence="2" id="KW-0285">Flavoprotein</keyword>
<feature type="domain" description="FAD-binding PCMH-type" evidence="5">
    <location>
        <begin position="79"/>
        <end position="257"/>
    </location>
</feature>
<dbReference type="PANTHER" id="PTHR43762">
    <property type="entry name" value="L-GULONOLACTONE OXIDASE"/>
    <property type="match status" value="1"/>
</dbReference>
<dbReference type="SUPFAM" id="SSF55103">
    <property type="entry name" value="FAD-linked oxidases, C-terminal domain"/>
    <property type="match status" value="1"/>
</dbReference>
<accession>D7G3R7</accession>
<evidence type="ECO:0000256" key="3">
    <source>
        <dbReference type="ARBA" id="ARBA00022827"/>
    </source>
</evidence>
<dbReference type="eggNOG" id="KOG4730">
    <property type="taxonomic scope" value="Eukaryota"/>
</dbReference>
<name>D7G3R7_ECTSI</name>
<dbReference type="PANTHER" id="PTHR43762:SF1">
    <property type="entry name" value="D-ARABINONO-1,4-LACTONE OXIDASE"/>
    <property type="match status" value="1"/>
</dbReference>
<keyword evidence="4" id="KW-0560">Oxidoreductase</keyword>
<evidence type="ECO:0000313" key="6">
    <source>
        <dbReference type="EMBL" id="CBJ33594.1"/>
    </source>
</evidence>
<organism evidence="6 7">
    <name type="scientific">Ectocarpus siliculosus</name>
    <name type="common">Brown alga</name>
    <name type="synonym">Conferva siliculosa</name>
    <dbReference type="NCBI Taxonomy" id="2880"/>
    <lineage>
        <taxon>Eukaryota</taxon>
        <taxon>Sar</taxon>
        <taxon>Stramenopiles</taxon>
        <taxon>Ochrophyta</taxon>
        <taxon>PX clade</taxon>
        <taxon>Phaeophyceae</taxon>
        <taxon>Ectocarpales</taxon>
        <taxon>Ectocarpaceae</taxon>
        <taxon>Ectocarpus</taxon>
    </lineage>
</organism>
<dbReference type="Gene3D" id="3.30.465.10">
    <property type="match status" value="1"/>
</dbReference>
<dbReference type="GO" id="GO:0016899">
    <property type="term" value="F:oxidoreductase activity, acting on the CH-OH group of donors, oxygen as acceptor"/>
    <property type="evidence" value="ECO:0007669"/>
    <property type="project" value="InterPro"/>
</dbReference>
<dbReference type="InParanoid" id="D7G3R7"/>